<feature type="chain" id="PRO_5029562329" evidence="2">
    <location>
        <begin position="24"/>
        <end position="159"/>
    </location>
</feature>
<evidence type="ECO:0000256" key="2">
    <source>
        <dbReference type="SAM" id="SignalP"/>
    </source>
</evidence>
<comment type="caution">
    <text evidence="3">The sequence shown here is derived from an EMBL/GenBank/DDBJ whole genome shotgun (WGS) entry which is preliminary data.</text>
</comment>
<sequence length="159" mass="17848">MPTFIIWIASVICLMIHIPQVYGATPFNSDNNEDPMEVDAHGSRKNVRARRSRREFQPTTAHAANGKRKWEMQNLDLPQAKKLMQSKGAEEYSTSPRVAVRMFTDHARVRYSVEIEKQTGIISRVVGVSCGESVTFMTTAHGVFSPSLGAWRPNQELSA</sequence>
<protein>
    <submittedName>
        <fullName evidence="3">Uncharacterized protein</fullName>
    </submittedName>
</protein>
<reference evidence="3 4" key="1">
    <citation type="submission" date="2020-04" db="EMBL/GenBank/DDBJ databases">
        <title>Perkinsus olseni comparative genomics.</title>
        <authorList>
            <person name="Bogema D.R."/>
        </authorList>
    </citation>
    <scope>NUCLEOTIDE SEQUENCE [LARGE SCALE GENOMIC DNA]</scope>
    <source>
        <strain evidence="3">00978-12</strain>
    </source>
</reference>
<evidence type="ECO:0000313" key="3">
    <source>
        <dbReference type="EMBL" id="KAF4690420.1"/>
    </source>
</evidence>
<feature type="signal peptide" evidence="2">
    <location>
        <begin position="1"/>
        <end position="23"/>
    </location>
</feature>
<dbReference type="AlphaFoldDB" id="A0A7J6P3T1"/>
<dbReference type="OrthoDB" id="10430147at2759"/>
<keyword evidence="2" id="KW-0732">Signal</keyword>
<feature type="region of interest" description="Disordered" evidence="1">
    <location>
        <begin position="33"/>
        <end position="64"/>
    </location>
</feature>
<organism evidence="3 4">
    <name type="scientific">Perkinsus olseni</name>
    <name type="common">Perkinsus atlanticus</name>
    <dbReference type="NCBI Taxonomy" id="32597"/>
    <lineage>
        <taxon>Eukaryota</taxon>
        <taxon>Sar</taxon>
        <taxon>Alveolata</taxon>
        <taxon>Perkinsozoa</taxon>
        <taxon>Perkinsea</taxon>
        <taxon>Perkinsida</taxon>
        <taxon>Perkinsidae</taxon>
        <taxon>Perkinsus</taxon>
    </lineage>
</organism>
<gene>
    <name evidence="3" type="ORF">FOZ60_017374</name>
</gene>
<name>A0A7J6P3T1_PEROL</name>
<evidence type="ECO:0000313" key="4">
    <source>
        <dbReference type="Proteomes" id="UP000541610"/>
    </source>
</evidence>
<evidence type="ECO:0000256" key="1">
    <source>
        <dbReference type="SAM" id="MobiDB-lite"/>
    </source>
</evidence>
<dbReference type="Proteomes" id="UP000541610">
    <property type="component" value="Unassembled WGS sequence"/>
</dbReference>
<accession>A0A7J6P3T1</accession>
<proteinExistence type="predicted"/>
<dbReference type="EMBL" id="JABANP010000099">
    <property type="protein sequence ID" value="KAF4690420.1"/>
    <property type="molecule type" value="Genomic_DNA"/>
</dbReference>
<feature type="compositionally biased region" description="Basic residues" evidence="1">
    <location>
        <begin position="43"/>
        <end position="53"/>
    </location>
</feature>